<comment type="caution">
    <text evidence="6">The sequence shown here is derived from an EMBL/GenBank/DDBJ whole genome shotgun (WGS) entry which is preliminary data.</text>
</comment>
<dbReference type="SUPFAM" id="SSF51905">
    <property type="entry name" value="FAD/NAD(P)-binding domain"/>
    <property type="match status" value="1"/>
</dbReference>
<evidence type="ECO:0000313" key="7">
    <source>
        <dbReference type="Proteomes" id="UP001599756"/>
    </source>
</evidence>
<keyword evidence="6" id="KW-0503">Monooxygenase</keyword>
<reference evidence="6 7" key="1">
    <citation type="submission" date="2024-09" db="EMBL/GenBank/DDBJ databases">
        <title>The Natural Products Discovery Center: Release of the First 8490 Sequenced Strains for Exploring Actinobacteria Biosynthetic Diversity.</title>
        <authorList>
            <person name="Kalkreuter E."/>
            <person name="Kautsar S.A."/>
            <person name="Yang D."/>
            <person name="Bader C.D."/>
            <person name="Teijaro C.N."/>
            <person name="Fluegel L."/>
            <person name="Davis C.M."/>
            <person name="Simpson J.R."/>
            <person name="Lauterbach L."/>
            <person name="Steele A.D."/>
            <person name="Gui C."/>
            <person name="Meng S."/>
            <person name="Li G."/>
            <person name="Viehrig K."/>
            <person name="Ye F."/>
            <person name="Su P."/>
            <person name="Kiefer A.F."/>
            <person name="Nichols A."/>
            <person name="Cepeda A.J."/>
            <person name="Yan W."/>
            <person name="Fan B."/>
            <person name="Jiang Y."/>
            <person name="Adhikari A."/>
            <person name="Zheng C.-J."/>
            <person name="Schuster L."/>
            <person name="Cowan T.M."/>
            <person name="Smanski M.J."/>
            <person name="Chevrette M.G."/>
            <person name="De Carvalho L.P.S."/>
            <person name="Shen B."/>
        </authorList>
    </citation>
    <scope>NUCLEOTIDE SEQUENCE [LARGE SCALE GENOMIC DNA]</scope>
    <source>
        <strain evidence="6 7">NPDC059500</strain>
    </source>
</reference>
<dbReference type="PANTHER" id="PTHR43004:SF19">
    <property type="entry name" value="BINDING MONOOXYGENASE, PUTATIVE (JCVI)-RELATED"/>
    <property type="match status" value="1"/>
</dbReference>
<feature type="region of interest" description="Disordered" evidence="4">
    <location>
        <begin position="231"/>
        <end position="257"/>
    </location>
</feature>
<dbReference type="Proteomes" id="UP001599756">
    <property type="component" value="Unassembled WGS sequence"/>
</dbReference>
<organism evidence="6 7">
    <name type="scientific">Streptomyces anandii</name>
    <dbReference type="NCBI Taxonomy" id="285454"/>
    <lineage>
        <taxon>Bacteria</taxon>
        <taxon>Bacillati</taxon>
        <taxon>Actinomycetota</taxon>
        <taxon>Actinomycetes</taxon>
        <taxon>Kitasatosporales</taxon>
        <taxon>Streptomycetaceae</taxon>
        <taxon>Streptomyces</taxon>
    </lineage>
</organism>
<dbReference type="Gene3D" id="3.50.50.60">
    <property type="entry name" value="FAD/NAD(P)-binding domain"/>
    <property type="match status" value="1"/>
</dbReference>
<sequence>MTDTQVLIAGAGPVGLTAALELRRRGVDCRIVDRLPERLPFAKAVGVQPRTLEIWERSGVARAALDAATPLSGQLVYVNGSLEARIELAVPPQVPYGFASLPQYETERVLGERLAGHGTAIERGTELVSFTQDADGVTGRLRTAEGEERELRAEFLVGCDGAHSVVRKGLGLPFEGGAFPEEYMLADVELDWDLPAGHAVRAMHLGDDGAVDDLLVCIPLPGRSRYRISTRVPPELSTTGGTRTAGPAQPAGPAEAAAQIPHGLEADRAPRMEHIEAALKRLAPVPAVASTMRWSSVFRISHRIAGRYGEGRVFLAGDAAHIHPPTGAQGMNTGIQDAYNLAWKLALTVEGLAQPRLLDSYDTERRPVGEEVVERTVRHAARGVQADPDDGATVLLREAQLLISYRDSPVVEAAPDGPGPAPGDRAPDCTGLRDPIATHPLRLYDLLRERDHVLLLYASAAQETEGFDELADSARNVARGALTCYALLAPDTDASGVLTPVLHDGEGEFRRQYALDGSTALLVRPDGHLAARISPAGHLRVLAALSRVFYT</sequence>
<keyword evidence="3" id="KW-0274">FAD</keyword>
<dbReference type="Pfam" id="PF21274">
    <property type="entry name" value="Rng_hyd_C"/>
    <property type="match status" value="1"/>
</dbReference>
<protein>
    <submittedName>
        <fullName evidence="6">FAD-dependent monooxygenase</fullName>
    </submittedName>
</protein>
<keyword evidence="6" id="KW-0560">Oxidoreductase</keyword>
<evidence type="ECO:0000313" key="6">
    <source>
        <dbReference type="EMBL" id="MFE1752937.1"/>
    </source>
</evidence>
<dbReference type="RefSeq" id="WP_381841945.1">
    <property type="nucleotide sequence ID" value="NZ_JBHYTS010000032.1"/>
</dbReference>
<dbReference type="Pfam" id="PF01494">
    <property type="entry name" value="FAD_binding_3"/>
    <property type="match status" value="1"/>
</dbReference>
<comment type="cofactor">
    <cofactor evidence="1">
        <name>FAD</name>
        <dbReference type="ChEBI" id="CHEBI:57692"/>
    </cofactor>
</comment>
<evidence type="ECO:0000256" key="4">
    <source>
        <dbReference type="SAM" id="MobiDB-lite"/>
    </source>
</evidence>
<proteinExistence type="predicted"/>
<keyword evidence="7" id="KW-1185">Reference proteome</keyword>
<dbReference type="InterPro" id="IPR036188">
    <property type="entry name" value="FAD/NAD-bd_sf"/>
</dbReference>
<dbReference type="InterPro" id="IPR050641">
    <property type="entry name" value="RIFMO-like"/>
</dbReference>
<dbReference type="Gene3D" id="3.40.30.120">
    <property type="match status" value="1"/>
</dbReference>
<dbReference type="EMBL" id="JBHYTS010000032">
    <property type="protein sequence ID" value="MFE1752937.1"/>
    <property type="molecule type" value="Genomic_DNA"/>
</dbReference>
<dbReference type="GO" id="GO:0004497">
    <property type="term" value="F:monooxygenase activity"/>
    <property type="evidence" value="ECO:0007669"/>
    <property type="project" value="UniProtKB-KW"/>
</dbReference>
<evidence type="ECO:0000256" key="2">
    <source>
        <dbReference type="ARBA" id="ARBA00022630"/>
    </source>
</evidence>
<name>A0ABW6H8J8_9ACTN</name>
<dbReference type="Gene3D" id="3.30.70.2450">
    <property type="match status" value="1"/>
</dbReference>
<dbReference type="PRINTS" id="PR00420">
    <property type="entry name" value="RNGMNOXGNASE"/>
</dbReference>
<evidence type="ECO:0000256" key="1">
    <source>
        <dbReference type="ARBA" id="ARBA00001974"/>
    </source>
</evidence>
<evidence type="ECO:0000256" key="3">
    <source>
        <dbReference type="ARBA" id="ARBA00022827"/>
    </source>
</evidence>
<accession>A0ABW6H8J8</accession>
<evidence type="ECO:0000259" key="5">
    <source>
        <dbReference type="Pfam" id="PF01494"/>
    </source>
</evidence>
<gene>
    <name evidence="6" type="ORF">ACFW88_20735</name>
</gene>
<feature type="compositionally biased region" description="Low complexity" evidence="4">
    <location>
        <begin position="238"/>
        <end position="257"/>
    </location>
</feature>
<dbReference type="PANTHER" id="PTHR43004">
    <property type="entry name" value="TRK SYSTEM POTASSIUM UPTAKE PROTEIN"/>
    <property type="match status" value="1"/>
</dbReference>
<keyword evidence="2" id="KW-0285">Flavoprotein</keyword>
<feature type="domain" description="FAD-binding" evidence="5">
    <location>
        <begin position="3"/>
        <end position="376"/>
    </location>
</feature>
<dbReference type="InterPro" id="IPR002938">
    <property type="entry name" value="FAD-bd"/>
</dbReference>